<dbReference type="OrthoDB" id="2021138at2759"/>
<feature type="compositionally biased region" description="Low complexity" evidence="13">
    <location>
        <begin position="409"/>
        <end position="421"/>
    </location>
</feature>
<dbReference type="GO" id="GO:0005886">
    <property type="term" value="C:plasma membrane"/>
    <property type="evidence" value="ECO:0007669"/>
    <property type="project" value="EnsemblFungi"/>
</dbReference>
<feature type="compositionally biased region" description="Polar residues" evidence="13">
    <location>
        <begin position="163"/>
        <end position="186"/>
    </location>
</feature>
<dbReference type="SMART" id="SM00044">
    <property type="entry name" value="CYCc"/>
    <property type="match status" value="1"/>
</dbReference>
<dbReference type="EC" id="4.6.1.1" evidence="3"/>
<feature type="region of interest" description="Disordered" evidence="13">
    <location>
        <begin position="140"/>
        <end position="192"/>
    </location>
</feature>
<dbReference type="CDD" id="cd07302">
    <property type="entry name" value="CHD"/>
    <property type="match status" value="1"/>
</dbReference>
<dbReference type="Pfam" id="PF00211">
    <property type="entry name" value="Guanylate_cyc"/>
    <property type="match status" value="1"/>
</dbReference>
<dbReference type="GO" id="GO:0007265">
    <property type="term" value="P:Ras protein signal transduction"/>
    <property type="evidence" value="ECO:0007669"/>
    <property type="project" value="EnsemblFungi"/>
</dbReference>
<feature type="compositionally biased region" description="Gly residues" evidence="13">
    <location>
        <begin position="398"/>
        <end position="408"/>
    </location>
</feature>
<evidence type="ECO:0000256" key="9">
    <source>
        <dbReference type="ARBA" id="ARBA00022998"/>
    </source>
</evidence>
<dbReference type="GO" id="GO:0046872">
    <property type="term" value="F:metal ion binding"/>
    <property type="evidence" value="ECO:0007669"/>
    <property type="project" value="UniProtKB-KW"/>
</dbReference>
<evidence type="ECO:0000256" key="6">
    <source>
        <dbReference type="ARBA" id="ARBA00022723"/>
    </source>
</evidence>
<feature type="region of interest" description="Disordered" evidence="13">
    <location>
        <begin position="342"/>
        <end position="425"/>
    </location>
</feature>
<dbReference type="SMART" id="SM00365">
    <property type="entry name" value="LRR_SD22"/>
    <property type="match status" value="8"/>
</dbReference>
<protein>
    <recommendedName>
        <fullName evidence="4">Adenylate cyclase</fullName>
        <ecNumber evidence="3">4.6.1.1</ecNumber>
    </recommendedName>
    <alternativeName>
        <fullName evidence="11">ATP pyrophosphate-lyase</fullName>
    </alternativeName>
    <alternativeName>
        <fullName evidence="12">Adenylyl cyclase</fullName>
    </alternativeName>
</protein>
<reference evidence="17 18" key="1">
    <citation type="journal article" date="2009" name="Nature">
        <title>Evolution of pathogenicity and sexual reproduction in eight Candida genomes.</title>
        <authorList>
            <person name="Butler G."/>
            <person name="Rasmussen M.D."/>
            <person name="Lin M.F."/>
            <person name="Santos M.A."/>
            <person name="Sakthikumar S."/>
            <person name="Munro C.A."/>
            <person name="Rheinbay E."/>
            <person name="Grabherr M."/>
            <person name="Forche A."/>
            <person name="Reedy J.L."/>
            <person name="Agrafioti I."/>
            <person name="Arnaud M.B."/>
            <person name="Bates S."/>
            <person name="Brown A.J."/>
            <person name="Brunke S."/>
            <person name="Costanzo M.C."/>
            <person name="Fitzpatrick D.A."/>
            <person name="de Groot P.W."/>
            <person name="Harris D."/>
            <person name="Hoyer L.L."/>
            <person name="Hube B."/>
            <person name="Klis F.M."/>
            <person name="Kodira C."/>
            <person name="Lennard N."/>
            <person name="Logue M.E."/>
            <person name="Martin R."/>
            <person name="Neiman A.M."/>
            <person name="Nikolaou E."/>
            <person name="Quail M.A."/>
            <person name="Quinn J."/>
            <person name="Santos M.C."/>
            <person name="Schmitzberger F.F."/>
            <person name="Sherlock G."/>
            <person name="Shah P."/>
            <person name="Silverstein K.A."/>
            <person name="Skrzypek M.S."/>
            <person name="Soll D."/>
            <person name="Staggs R."/>
            <person name="Stansfield I."/>
            <person name="Stumpf M.P."/>
            <person name="Sudbery P.E."/>
            <person name="Srikantha T."/>
            <person name="Zeng Q."/>
            <person name="Berman J."/>
            <person name="Berriman M."/>
            <person name="Heitman J."/>
            <person name="Gow N.A."/>
            <person name="Lorenz M.C."/>
            <person name="Birren B.W."/>
            <person name="Kellis M."/>
            <person name="Cuomo C.A."/>
        </authorList>
    </citation>
    <scope>NUCLEOTIDE SEQUENCE [LARGE SCALE GENOMIC DNA]</scope>
    <source>
        <strain evidence="18">ATCC 11503 / BCRC 21390 / CBS 2605 / JCM 1781 / NBRC 1676 / NRRL YB-4239</strain>
    </source>
</reference>
<feature type="region of interest" description="Disordered" evidence="13">
    <location>
        <begin position="217"/>
        <end position="246"/>
    </location>
</feature>
<dbReference type="Gene3D" id="3.60.40.10">
    <property type="entry name" value="PPM-type phosphatase domain"/>
    <property type="match status" value="1"/>
</dbReference>
<keyword evidence="8" id="KW-0460">Magnesium</keyword>
<evidence type="ECO:0000256" key="10">
    <source>
        <dbReference type="ARBA" id="ARBA00023239"/>
    </source>
</evidence>
<dbReference type="InterPro" id="IPR003591">
    <property type="entry name" value="Leu-rich_rpt_typical-subtyp"/>
</dbReference>
<evidence type="ECO:0000256" key="3">
    <source>
        <dbReference type="ARBA" id="ARBA00012201"/>
    </source>
</evidence>
<dbReference type="PROSITE" id="PS51746">
    <property type="entry name" value="PPM_2"/>
    <property type="match status" value="1"/>
</dbReference>
<dbReference type="FunFam" id="3.80.10.10:FF:000220">
    <property type="entry name" value="Adenylate cyclase AcyA"/>
    <property type="match status" value="1"/>
</dbReference>
<evidence type="ECO:0000256" key="13">
    <source>
        <dbReference type="SAM" id="MobiDB-lite"/>
    </source>
</evidence>
<evidence type="ECO:0000256" key="2">
    <source>
        <dbReference type="ARBA" id="ARBA00005381"/>
    </source>
</evidence>
<evidence type="ECO:0000256" key="1">
    <source>
        <dbReference type="ARBA" id="ARBA00001593"/>
    </source>
</evidence>
<dbReference type="InterPro" id="IPR001054">
    <property type="entry name" value="A/G_cyclase"/>
</dbReference>
<dbReference type="Pfam" id="PF00481">
    <property type="entry name" value="PP2C"/>
    <property type="match status" value="1"/>
</dbReference>
<feature type="compositionally biased region" description="Low complexity" evidence="13">
    <location>
        <begin position="217"/>
        <end position="242"/>
    </location>
</feature>
<dbReference type="SUPFAM" id="SSF52058">
    <property type="entry name" value="L domain-like"/>
    <property type="match status" value="2"/>
</dbReference>
<dbReference type="GeneID" id="5230848"/>
<dbReference type="VEuPathDB" id="FungiDB:LELG_05222"/>
<evidence type="ECO:0000313" key="18">
    <source>
        <dbReference type="Proteomes" id="UP000001996"/>
    </source>
</evidence>
<dbReference type="GO" id="GO:0004016">
    <property type="term" value="F:adenylate cyclase activity"/>
    <property type="evidence" value="ECO:0007669"/>
    <property type="project" value="UniProtKB-EC"/>
</dbReference>
<feature type="region of interest" description="Disordered" evidence="13">
    <location>
        <begin position="275"/>
        <end position="315"/>
    </location>
</feature>
<dbReference type="SMART" id="SM00332">
    <property type="entry name" value="PP2Cc"/>
    <property type="match status" value="1"/>
</dbReference>
<dbReference type="InterPro" id="IPR036457">
    <property type="entry name" value="PPM-type-like_dom_sf"/>
</dbReference>
<dbReference type="CDD" id="cd00143">
    <property type="entry name" value="PP2Cc"/>
    <property type="match status" value="1"/>
</dbReference>
<dbReference type="eggNOG" id="KOG0618">
    <property type="taxonomic scope" value="Eukaryota"/>
</dbReference>
<evidence type="ECO:0000256" key="11">
    <source>
        <dbReference type="ARBA" id="ARBA00032597"/>
    </source>
</evidence>
<dbReference type="PROSITE" id="PS51450">
    <property type="entry name" value="LRR"/>
    <property type="match status" value="5"/>
</dbReference>
<dbReference type="KEGG" id="lel:PVL30_005353"/>
<comment type="catalytic activity">
    <reaction evidence="1">
        <text>ATP = 3',5'-cyclic AMP + diphosphate</text>
        <dbReference type="Rhea" id="RHEA:15389"/>
        <dbReference type="ChEBI" id="CHEBI:30616"/>
        <dbReference type="ChEBI" id="CHEBI:33019"/>
        <dbReference type="ChEBI" id="CHEBI:58165"/>
        <dbReference type="EC" id="4.6.1.1"/>
    </reaction>
</comment>
<sequence>MSFLKRDKSKSSIYSAGQKYYEEPLSPTAELAANEAFYEPRSVSSSSVNPVTTNGDDKVQDPNDDYHIVNVRLEDGTEYSPRSSIVSFAATPFHNAANNLKDNYKGFHANRRGKSINNVPPLLHPIKPKFKKKSSSLFNKLINSRKDGTEDEDTESPRKERYMSTSSEASMSPPHSNASSRANSITIDDPTLQPLTNLHPHLHLQLYLHLHLQLDQGQGQGQGQEHANQQNQRKSNSSASSSHSRHKVKIPLFGEYHPHHPSTILPYLLQMTQSDYKSQGRKGSGSGSASGSGSEGPSRLPGKLQREPSYTSIPSSTASEKLISLDLNLDEIQDIVKSEDTVAPKQNWKAPDSWDVKAPRIEEEPRILEVDEASSKENENEDEEEDGNENENQDGNGNETGKGGGARSRGGNNSNNYNNNRNGGGSFSKPVIKSLPLLYGAKEATHVVSSIDPSPSHIIRIFKEDGTFTTVLCPLEATTSELLTIVQKKFFLESASNCQLAVHIGNCVKVLESFEKPMKIQMGLLLLSGYTDDDNLRIIGRGDLSYVCRFVVENIYLRNLTHEEEIKLSKNYVDVNISSLNLKNIPIIFHQHTYEIEKLNVSENPSIYIPLDFIQSCTNLTVINSSRNGFSKFPINFLEATHLTELNLEMNFLDDLPSKINALSNLTHLKLNPNQLTLVPKAFGQLSNLVSLNLSSNYFNRYPEPINNLEKLVELDLSYNDLAYIPNSIANLKNLQKLNLCTNKLSKALPDCFKYLQSLKRLDVRYNEITNVDVLGQLSSLEVLYASKNNISGFNDQMENLKLLHFDKNPITELRFVSPLQMLNVLDLSKAKITSISSDFIQMIPNIEKVVLDNNHLVTLPSEIGQLKKLTHLSIFSNNLQTIPNTIGDLVHLQHLDLHSNNIQSLPLEIWSLTSLTMLNVSSNNLTAIPKPPFSIAKRISTPSENPNEMPVSSGSLADSLSVLIAADNRLNDDCFESISYLVKLTSLNLSYNDLIEIPEGSLAPLTQLKDIYLSGNEISTVPDELSQIKALKLLYINNNKLVTLPTKLSELTNLTYFDGGSNQLYYNISNFLYDWNWNFNKKLKYLNLSGNRRFHIKDIKNTQNEEMNGFLGLKELLVLGLIDVTLTTTSLPEQSVDKRVRTTGSEIDTIGYGVSDTIGSRDCISNRDLFIQKFRGNEKELLICSFEGKQGKPGQGHRISSIVKNMIAQNLTDELARVNDEDDKVHIALRRAFLNFNKEINGTLWAKKNNVFTPTAGQSMESCTLNMADDSRAGCAATVIYIRDKKLYSANIGDIEALLCQNNGNFKVLTNSHKPTNRQEFERIRAAGGYVSGSGDLDGTLAISRGAGFFSYLPHTHSGPDVNELTLTPADDLLIIATKTLWEYLTYEFAVDIIRQDKHNPMVAAQKLRDFAISYGASDKITVIVLTFGEKSKESSLYKNVGREAEFFAKRRRDRQIGGDSSLRKLENEIEPPVGELALVFTDIKNSTLLWDTYPASMRSAIKTHNSVMRRQLRIIGGYEVKTEGDAFMVAFPSPTSALLWCFNVQQNLITADWPTEILDTDQCCEVTDGKGNVIYRGLSVRMGIHWGTPVCEPDIVTGRMDYFGPMVNRASRVSAIADGGQIAVSSDFLDEMRALTAIHDDIKSNLKTISDAYHGNVSAGRIIERELTAIEDHGCNFYKIGERKLKGLETPEMITLVYTSRLKLRFEIFQKRLDVDENHSTRVIGTLPVNCITAITDISARLENVLSSLNEGTYIKDGFKGPKVKTQDVSVKDLLNAVTRIENSVATLLLRQKLNGSKPGFSTEPLNHLMTQLVDIIDNVQQESK</sequence>
<keyword evidence="10" id="KW-0456">Lyase</keyword>
<dbReference type="OMA" id="QQVGYEE"/>
<organism evidence="17 18">
    <name type="scientific">Lodderomyces elongisporus (strain ATCC 11503 / CBS 2605 / JCM 1781 / NBRC 1676 / NRRL YB-4239)</name>
    <name type="common">Yeast</name>
    <name type="synonym">Saccharomyces elongisporus</name>
    <dbReference type="NCBI Taxonomy" id="379508"/>
    <lineage>
        <taxon>Eukaryota</taxon>
        <taxon>Fungi</taxon>
        <taxon>Dikarya</taxon>
        <taxon>Ascomycota</taxon>
        <taxon>Saccharomycotina</taxon>
        <taxon>Pichiomycetes</taxon>
        <taxon>Debaryomycetaceae</taxon>
        <taxon>Candida/Lodderomyces clade</taxon>
        <taxon>Lodderomyces</taxon>
    </lineage>
</organism>
<comment type="similarity">
    <text evidence="2">Belongs to the adenylyl cyclase class-3 family.</text>
</comment>
<gene>
    <name evidence="17" type="ORF">LELG_05222</name>
</gene>
<dbReference type="InterPro" id="IPR000159">
    <property type="entry name" value="RA_dom"/>
</dbReference>
<keyword evidence="18" id="KW-1185">Reference proteome</keyword>
<dbReference type="PANTHER" id="PTHR48051">
    <property type="match status" value="1"/>
</dbReference>
<keyword evidence="7" id="KW-0677">Repeat</keyword>
<feature type="domain" description="Ras-associating" evidence="15">
    <location>
        <begin position="455"/>
        <end position="545"/>
    </location>
</feature>
<evidence type="ECO:0000259" key="14">
    <source>
        <dbReference type="PROSITE" id="PS50125"/>
    </source>
</evidence>
<feature type="region of interest" description="Disordered" evidence="13">
    <location>
        <begin position="39"/>
        <end position="63"/>
    </location>
</feature>
<dbReference type="InParanoid" id="A5E6I3"/>
<dbReference type="InterPro" id="IPR029787">
    <property type="entry name" value="Nucleotide_cyclase"/>
</dbReference>
<keyword evidence="6" id="KW-0479">Metal-binding</keyword>
<evidence type="ECO:0000256" key="12">
    <source>
        <dbReference type="ARBA" id="ARBA00032637"/>
    </source>
</evidence>
<feature type="compositionally biased region" description="Gly residues" evidence="13">
    <location>
        <begin position="282"/>
        <end position="294"/>
    </location>
</feature>
<dbReference type="InterPro" id="IPR001611">
    <property type="entry name" value="Leu-rich_rpt"/>
</dbReference>
<keyword evidence="5" id="KW-0433">Leucine-rich repeat</keyword>
<feature type="compositionally biased region" description="Basic and acidic residues" evidence="13">
    <location>
        <begin position="352"/>
        <end position="378"/>
    </location>
</feature>
<dbReference type="InterPro" id="IPR050216">
    <property type="entry name" value="LRR_domain-containing"/>
</dbReference>
<dbReference type="GO" id="GO:0007188">
    <property type="term" value="P:adenylate cyclase-modulating G protein-coupled receptor signaling pathway"/>
    <property type="evidence" value="ECO:0007669"/>
    <property type="project" value="EnsemblFungi"/>
</dbReference>
<evidence type="ECO:0000256" key="4">
    <source>
        <dbReference type="ARBA" id="ARBA00021420"/>
    </source>
</evidence>
<name>A5E6I3_LODEL</name>
<dbReference type="InterPro" id="IPR001932">
    <property type="entry name" value="PPM-type_phosphatase-like_dom"/>
</dbReference>
<dbReference type="GO" id="GO:0006171">
    <property type="term" value="P:cAMP biosynthetic process"/>
    <property type="evidence" value="ECO:0007669"/>
    <property type="project" value="UniProtKB-KW"/>
</dbReference>
<evidence type="ECO:0000256" key="5">
    <source>
        <dbReference type="ARBA" id="ARBA00022614"/>
    </source>
</evidence>
<keyword evidence="9" id="KW-0115">cAMP biosynthesis</keyword>
<dbReference type="Gene3D" id="3.80.10.10">
    <property type="entry name" value="Ribonuclease Inhibitor"/>
    <property type="match status" value="3"/>
</dbReference>
<evidence type="ECO:0000259" key="16">
    <source>
        <dbReference type="PROSITE" id="PS51746"/>
    </source>
</evidence>
<dbReference type="Proteomes" id="UP000001996">
    <property type="component" value="Unassembled WGS sequence"/>
</dbReference>
<dbReference type="Pfam" id="PF13855">
    <property type="entry name" value="LRR_8"/>
    <property type="match status" value="4"/>
</dbReference>
<feature type="compositionally biased region" description="Acidic residues" evidence="13">
    <location>
        <begin position="379"/>
        <end position="392"/>
    </location>
</feature>
<dbReference type="FunCoup" id="A5E6I3">
    <property type="interactions" value="485"/>
</dbReference>
<dbReference type="PROSITE" id="PS50125">
    <property type="entry name" value="GUANYLATE_CYCLASE_2"/>
    <property type="match status" value="1"/>
</dbReference>
<dbReference type="CDD" id="cd17214">
    <property type="entry name" value="RA_CYR1_like"/>
    <property type="match status" value="1"/>
</dbReference>
<dbReference type="HOGENOM" id="CLU_000430_4_1_1"/>
<dbReference type="STRING" id="379508.A5E6I3"/>
<dbReference type="GO" id="GO:0005789">
    <property type="term" value="C:endoplasmic reticulum membrane"/>
    <property type="evidence" value="ECO:0007669"/>
    <property type="project" value="EnsemblFungi"/>
</dbReference>
<dbReference type="SMART" id="SM00369">
    <property type="entry name" value="LRR_TYP"/>
    <property type="match status" value="14"/>
</dbReference>
<evidence type="ECO:0000256" key="7">
    <source>
        <dbReference type="ARBA" id="ARBA00022737"/>
    </source>
</evidence>
<dbReference type="InterPro" id="IPR032675">
    <property type="entry name" value="LRR_dom_sf"/>
</dbReference>
<accession>A5E6I3</accession>
<evidence type="ECO:0000256" key="8">
    <source>
        <dbReference type="ARBA" id="ARBA00022842"/>
    </source>
</evidence>
<dbReference type="SUPFAM" id="SSF55073">
    <property type="entry name" value="Nucleotide cyclase"/>
    <property type="match status" value="1"/>
</dbReference>
<feature type="domain" description="Guanylate cyclase" evidence="14">
    <location>
        <begin position="1479"/>
        <end position="1616"/>
    </location>
</feature>
<dbReference type="EMBL" id="CH981531">
    <property type="protein sequence ID" value="EDK47041.1"/>
    <property type="molecule type" value="Genomic_DNA"/>
</dbReference>
<dbReference type="SMART" id="SM00364">
    <property type="entry name" value="LRR_BAC"/>
    <property type="match status" value="8"/>
</dbReference>
<dbReference type="GO" id="GO:0046579">
    <property type="term" value="P:positive regulation of Ras protein signal transduction"/>
    <property type="evidence" value="ECO:0007669"/>
    <property type="project" value="EnsemblFungi"/>
</dbReference>
<dbReference type="SUPFAM" id="SSF81606">
    <property type="entry name" value="PP2C-like"/>
    <property type="match status" value="1"/>
</dbReference>
<dbReference type="GO" id="GO:0005739">
    <property type="term" value="C:mitochondrion"/>
    <property type="evidence" value="ECO:0007669"/>
    <property type="project" value="EnsemblFungi"/>
</dbReference>
<dbReference type="PROSITE" id="PS50200">
    <property type="entry name" value="RA"/>
    <property type="match status" value="1"/>
</dbReference>
<proteinExistence type="inferred from homology"/>
<dbReference type="PANTHER" id="PTHR48051:SF1">
    <property type="entry name" value="RAS SUPPRESSOR PROTEIN 1"/>
    <property type="match status" value="1"/>
</dbReference>
<dbReference type="Gene3D" id="3.30.70.1230">
    <property type="entry name" value="Nucleotide cyclase"/>
    <property type="match status" value="1"/>
</dbReference>
<feature type="domain" description="PPM-type phosphatase" evidence="16">
    <location>
        <begin position="1152"/>
        <end position="1429"/>
    </location>
</feature>
<evidence type="ECO:0000313" key="17">
    <source>
        <dbReference type="EMBL" id="EDK47041.1"/>
    </source>
</evidence>
<dbReference type="InterPro" id="IPR055071">
    <property type="entry name" value="RA_PHLPP-like"/>
</dbReference>
<dbReference type="Pfam" id="PF23010">
    <property type="entry name" value="RA_3"/>
    <property type="match status" value="1"/>
</dbReference>
<evidence type="ECO:0000259" key="15">
    <source>
        <dbReference type="PROSITE" id="PS50200"/>
    </source>
</evidence>